<dbReference type="AlphaFoldDB" id="A0A3S5B752"/>
<proteinExistence type="predicted"/>
<keyword evidence="3" id="KW-1185">Reference proteome</keyword>
<reference evidence="2" key="1">
    <citation type="submission" date="2018-11" db="EMBL/GenBank/DDBJ databases">
        <authorList>
            <consortium name="Pathogen Informatics"/>
        </authorList>
    </citation>
    <scope>NUCLEOTIDE SEQUENCE</scope>
</reference>
<gene>
    <name evidence="2" type="ORF">PXEA_LOCUS31843</name>
</gene>
<protein>
    <submittedName>
        <fullName evidence="2">Uncharacterized protein</fullName>
    </submittedName>
</protein>
<feature type="compositionally biased region" description="Polar residues" evidence="1">
    <location>
        <begin position="7"/>
        <end position="23"/>
    </location>
</feature>
<sequence>MLPLGKANSSQRNKFSLGPSSRQIKVGCQRSPRPLPGFGLLSSRRTNGPADGTSKVSGLMTLPFRLWISQASRPRCHACGPHCAQGKAKLSPDNRQHLHHLLFISIPRPANRGSTDNPFLVLSVSAATVKVAQMKYPIWSRFGYSCENCNFTSQPSAHDTIGNVRVRRIRLWRSWENVHLVMSLQNLILIGRRGMRFTIRVMVAFCQKGKLEKINSRVVASVLFVVLREEVRVARSIRAEFSFVTPSVMTFIHEILHMVAPNAGVPIRPSPMWLAKRISWLFTVCGLMIKGQNFV</sequence>
<evidence type="ECO:0000313" key="2">
    <source>
        <dbReference type="EMBL" id="VEL38403.1"/>
    </source>
</evidence>
<comment type="caution">
    <text evidence="2">The sequence shown here is derived from an EMBL/GenBank/DDBJ whole genome shotgun (WGS) entry which is preliminary data.</text>
</comment>
<feature type="region of interest" description="Disordered" evidence="1">
    <location>
        <begin position="1"/>
        <end position="54"/>
    </location>
</feature>
<evidence type="ECO:0000256" key="1">
    <source>
        <dbReference type="SAM" id="MobiDB-lite"/>
    </source>
</evidence>
<dbReference type="Proteomes" id="UP000784294">
    <property type="component" value="Unassembled WGS sequence"/>
</dbReference>
<dbReference type="EMBL" id="CAAALY010257838">
    <property type="protein sequence ID" value="VEL38403.1"/>
    <property type="molecule type" value="Genomic_DNA"/>
</dbReference>
<name>A0A3S5B752_9PLAT</name>
<accession>A0A3S5B752</accession>
<organism evidence="2 3">
    <name type="scientific">Protopolystoma xenopodis</name>
    <dbReference type="NCBI Taxonomy" id="117903"/>
    <lineage>
        <taxon>Eukaryota</taxon>
        <taxon>Metazoa</taxon>
        <taxon>Spiralia</taxon>
        <taxon>Lophotrochozoa</taxon>
        <taxon>Platyhelminthes</taxon>
        <taxon>Monogenea</taxon>
        <taxon>Polyopisthocotylea</taxon>
        <taxon>Polystomatidea</taxon>
        <taxon>Polystomatidae</taxon>
        <taxon>Protopolystoma</taxon>
    </lineage>
</organism>
<evidence type="ECO:0000313" key="3">
    <source>
        <dbReference type="Proteomes" id="UP000784294"/>
    </source>
</evidence>